<dbReference type="Pfam" id="PF00176">
    <property type="entry name" value="SNF2-rel_dom"/>
    <property type="match status" value="1"/>
</dbReference>
<evidence type="ECO:0000256" key="1">
    <source>
        <dbReference type="ARBA" id="ARBA00022801"/>
    </source>
</evidence>
<dbReference type="SUPFAM" id="SSF52540">
    <property type="entry name" value="P-loop containing nucleoside triphosphate hydrolases"/>
    <property type="match status" value="2"/>
</dbReference>
<dbReference type="Pfam" id="PF14890">
    <property type="entry name" value="Intein_splicing"/>
    <property type="match status" value="1"/>
</dbReference>
<dbReference type="GO" id="GO:0016539">
    <property type="term" value="P:intein-mediated protein splicing"/>
    <property type="evidence" value="ECO:0007669"/>
    <property type="project" value="InterPro"/>
</dbReference>
<organism evidence="6">
    <name type="scientific">Mimivirus LCMiAC01</name>
    <dbReference type="NCBI Taxonomy" id="2506608"/>
    <lineage>
        <taxon>Viruses</taxon>
        <taxon>Varidnaviria</taxon>
        <taxon>Bamfordvirae</taxon>
        <taxon>Nucleocytoviricota</taxon>
        <taxon>Megaviricetes</taxon>
        <taxon>Imitervirales</taxon>
        <taxon>Mimiviridae</taxon>
        <taxon>Klosneuvirinae</taxon>
    </lineage>
</organism>
<dbReference type="InterPro" id="IPR027417">
    <property type="entry name" value="P-loop_NTPase"/>
</dbReference>
<dbReference type="InterPro" id="IPR038718">
    <property type="entry name" value="SNF2-like_sf"/>
</dbReference>
<sequence length="1269" mass="149461">MIELASASQIIIHQIYYLLKIFGIGSRIKEKMKCATNGTKIKRKYYLLYIYGYDLRLYKQKIGFGFKYKADKLDIVCKRKVNTNVDLIPCKKILYDLWKETKLPYRRLAHHSYIHTNKLPSKTALKKIINNINEIIHSTDLQKQYKLSSYQISKLIICHHTLCKELRKDICYTKIKEIKEIKHVGYVYDIEVDTYHNYVANGIISHNTCAAIMIAETFKSIIQKYDTKIYVLVSGPLIKENWKKQLLKCTSETYLKQQDDTIYVDTVQKSRADKNAIKLALQYYKIISYRGFYRKVLGDRVTNKIKTKDDKFKIVYRKTKEGEFERDVAIDRIYNLNNSLIIVDEAHNLTGSDSKLNEYGKALKKIINKSHNLKVLLLSATPMKNLAHDIIELINFLRPIDKPMYRDKIFTNPSKVHEINFRPNGIEYLKNMTRGYISFLRGADPVTFATRIEKGVISPGLLFTKIIKCKMKPFQRRIYDEIIKDKKDTLDRKSEAVANFAFPGLTQDKQTVTGYYGMLGINILKNQLKTHYDLLNKKIATDILGIKINETIKDLIYISDNGRTITGKFLKFEYLKNFSIKFYKALKKLNRLFWGKKGARTAFVYSNLVKVGIDMFREILLHNGYIEYNDDPNNYKIQSDTKCYFCGYTYKEHQQKKLQEISHLGREPGTDISESSTEYEKKGEPPYHTFSPATFISITGKSAEDITDILTEDKHEILRNVFNNMKNKEGRYIKFILGSRVMSEAISLQNVSEVHILDVYYNLGKVDQVVGRAIRHCSHYYLMSQKNIYPKVKVYKYAVVVDKGLSSEEEMYKKAELKYILIKKVERALKKVAIDCPLNRHGNVFPKDLSKYKNCVEPTKATKNDQILCPSKCDYIKCNFKCDDENLNKLYWDQSKGIYKKVPKNKLDTSTFTHTLARNEIEYVKSVIKDIFKIKYVYTLIEILNYVKNSYKDEKRDLFDEFFCFKALDELIPISENDFNNYKDTIFDKYNTPGYLIYVHKYYIFQPFYQNEDIPMYYRSSYDKFEQNQLTLYNYLKSTKEFKIREKKDTEYDKLKKYDIYRYDFDSVMEYYDSRPEFKYIGIIDKESSRRKHSEKLQDVFKIRNKRSKILDKKRGTGIQSLKGAVCNTSKSKGYLIKIAKYIGITISKADNKVSLCEKTKNKLLFLEKYSTSKKKNKFTYIMIPANHNIYPFPYNLEDRVKYIKDKISEKIKFDLNITTQQVKLKIEKENVITYRIKIKHSSKLNDFKNFLKLLGGKLSKKIWLFEIR</sequence>
<dbReference type="PROSITE" id="PS00690">
    <property type="entry name" value="DEAH_ATP_HELICASE"/>
    <property type="match status" value="1"/>
</dbReference>
<dbReference type="GO" id="GO:0005524">
    <property type="term" value="F:ATP binding"/>
    <property type="evidence" value="ECO:0007669"/>
    <property type="project" value="InterPro"/>
</dbReference>
<evidence type="ECO:0000256" key="3">
    <source>
        <dbReference type="ARBA" id="ARBA00023000"/>
    </source>
</evidence>
<dbReference type="InterPro" id="IPR006142">
    <property type="entry name" value="INTEIN"/>
</dbReference>
<dbReference type="GO" id="GO:0004519">
    <property type="term" value="F:endonuclease activity"/>
    <property type="evidence" value="ECO:0007669"/>
    <property type="project" value="InterPro"/>
</dbReference>
<reference evidence="6" key="1">
    <citation type="journal article" date="2019" name="MBio">
        <title>Virus Genomes from Deep Sea Sediments Expand the Ocean Megavirome and Support Independent Origins of Viral Gigantism.</title>
        <authorList>
            <person name="Backstrom D."/>
            <person name="Yutin N."/>
            <person name="Jorgensen S.L."/>
            <person name="Dharamshi J."/>
            <person name="Homa F."/>
            <person name="Zaremba-Niedwiedzka K."/>
            <person name="Spang A."/>
            <person name="Wolf Y.I."/>
            <person name="Koonin E.V."/>
            <person name="Ettema T.J."/>
        </authorList>
    </citation>
    <scope>NUCLEOTIDE SEQUENCE</scope>
</reference>
<keyword evidence="2" id="KW-0068">Autocatalytic cleavage</keyword>
<keyword evidence="6" id="KW-0547">Nucleotide-binding</keyword>
<dbReference type="PROSITE" id="PS51192">
    <property type="entry name" value="HELICASE_ATP_BIND_1"/>
    <property type="match status" value="1"/>
</dbReference>
<dbReference type="NCBIfam" id="TIGR01443">
    <property type="entry name" value="intein_Cterm"/>
    <property type="match status" value="1"/>
</dbReference>
<feature type="region of interest" description="Disordered" evidence="4">
    <location>
        <begin position="661"/>
        <end position="686"/>
    </location>
</feature>
<evidence type="ECO:0000259" key="5">
    <source>
        <dbReference type="PROSITE" id="PS51192"/>
    </source>
</evidence>
<keyword evidence="1" id="KW-0378">Hydrolase</keyword>
<dbReference type="InterPro" id="IPR030934">
    <property type="entry name" value="Intein_C"/>
</dbReference>
<dbReference type="GO" id="GO:0004386">
    <property type="term" value="F:helicase activity"/>
    <property type="evidence" value="ECO:0007669"/>
    <property type="project" value="UniProtKB-KW"/>
</dbReference>
<dbReference type="PROSITE" id="PS50818">
    <property type="entry name" value="INTEIN_C_TER"/>
    <property type="match status" value="1"/>
</dbReference>
<keyword evidence="6" id="KW-0067">ATP-binding</keyword>
<dbReference type="InterPro" id="IPR002464">
    <property type="entry name" value="DNA/RNA_helicase_DEAH_CS"/>
</dbReference>
<evidence type="ECO:0000256" key="2">
    <source>
        <dbReference type="ARBA" id="ARBA00022813"/>
    </source>
</evidence>
<dbReference type="InterPro" id="IPR014001">
    <property type="entry name" value="Helicase_ATP-bd"/>
</dbReference>
<accession>A0A481YZ21</accession>
<gene>
    <name evidence="6" type="ORF">LCMiAC01_01790</name>
</gene>
<dbReference type="CDD" id="cd00081">
    <property type="entry name" value="Hint"/>
    <property type="match status" value="1"/>
</dbReference>
<dbReference type="EMBL" id="MK500390">
    <property type="protein sequence ID" value="QBK88502.1"/>
    <property type="molecule type" value="Genomic_DNA"/>
</dbReference>
<proteinExistence type="predicted"/>
<dbReference type="InterPro" id="IPR004860">
    <property type="entry name" value="LAGLIDADG_dom"/>
</dbReference>
<dbReference type="SMART" id="SM00305">
    <property type="entry name" value="HintC"/>
    <property type="match status" value="1"/>
</dbReference>
<dbReference type="Gene3D" id="3.40.50.300">
    <property type="entry name" value="P-loop containing nucleotide triphosphate hydrolases"/>
    <property type="match status" value="1"/>
</dbReference>
<evidence type="ECO:0000256" key="4">
    <source>
        <dbReference type="SAM" id="MobiDB-lite"/>
    </source>
</evidence>
<evidence type="ECO:0000313" key="6">
    <source>
        <dbReference type="EMBL" id="QBK88502.1"/>
    </source>
</evidence>
<dbReference type="Gene3D" id="3.40.50.10810">
    <property type="entry name" value="Tandem AAA-ATPase domain"/>
    <property type="match status" value="1"/>
</dbReference>
<dbReference type="Gene3D" id="2.170.16.10">
    <property type="entry name" value="Hedgehog/Intein (Hint) domain"/>
    <property type="match status" value="1"/>
</dbReference>
<dbReference type="PRINTS" id="PR00379">
    <property type="entry name" value="INTEIN"/>
</dbReference>
<dbReference type="InterPro" id="IPR003586">
    <property type="entry name" value="Hint_dom_C"/>
</dbReference>
<name>A0A481YZ21_9VIRU</name>
<dbReference type="InterPro" id="IPR027434">
    <property type="entry name" value="Homing_endonucl"/>
</dbReference>
<keyword evidence="3" id="KW-0651">Protein splicing</keyword>
<dbReference type="Pfam" id="PF14528">
    <property type="entry name" value="LAGLIDADG_3"/>
    <property type="match status" value="1"/>
</dbReference>
<dbReference type="InterPro" id="IPR000330">
    <property type="entry name" value="SNF2_N"/>
</dbReference>
<feature type="domain" description="Helicase ATP-binding" evidence="5">
    <location>
        <begin position="208"/>
        <end position="400"/>
    </location>
</feature>
<dbReference type="SUPFAM" id="SSF51294">
    <property type="entry name" value="Hedgehog/intein (Hint) domain"/>
    <property type="match status" value="1"/>
</dbReference>
<dbReference type="Gene3D" id="3.10.28.10">
    <property type="entry name" value="Homing endonucleases"/>
    <property type="match status" value="1"/>
</dbReference>
<dbReference type="InterPro" id="IPR036844">
    <property type="entry name" value="Hint_dom_sf"/>
</dbReference>
<keyword evidence="6" id="KW-0347">Helicase</keyword>
<protein>
    <submittedName>
        <fullName evidence="6">DEAD/SNF2-like helicase</fullName>
    </submittedName>
</protein>
<dbReference type="GO" id="GO:0016787">
    <property type="term" value="F:hydrolase activity"/>
    <property type="evidence" value="ECO:0007669"/>
    <property type="project" value="UniProtKB-KW"/>
</dbReference>